<dbReference type="AlphaFoldDB" id="A0A1E1K6G8"/>
<organism evidence="1 2">
    <name type="scientific">Rhynchosporium agropyri</name>
    <dbReference type="NCBI Taxonomy" id="914238"/>
    <lineage>
        <taxon>Eukaryota</taxon>
        <taxon>Fungi</taxon>
        <taxon>Dikarya</taxon>
        <taxon>Ascomycota</taxon>
        <taxon>Pezizomycotina</taxon>
        <taxon>Leotiomycetes</taxon>
        <taxon>Helotiales</taxon>
        <taxon>Ploettnerulaceae</taxon>
        <taxon>Rhynchosporium</taxon>
    </lineage>
</organism>
<dbReference type="Proteomes" id="UP000178912">
    <property type="component" value="Unassembled WGS sequence"/>
</dbReference>
<protein>
    <submittedName>
        <fullName evidence="1">Uncharacterized protein</fullName>
    </submittedName>
</protein>
<proteinExistence type="predicted"/>
<evidence type="ECO:0000313" key="1">
    <source>
        <dbReference type="EMBL" id="CZS93612.1"/>
    </source>
</evidence>
<name>A0A1E1K6G8_9HELO</name>
<dbReference type="EMBL" id="FJUX01000016">
    <property type="protein sequence ID" value="CZS93612.1"/>
    <property type="molecule type" value="Genomic_DNA"/>
</dbReference>
<accession>A0A1E1K6G8</accession>
<sequence length="51" mass="5537">MIGPYYQLADEEVQIVLPGAMSENCISCDDMRACAFTAQRQARLGSSLIGI</sequence>
<reference evidence="2" key="1">
    <citation type="submission" date="2016-03" db="EMBL/GenBank/DDBJ databases">
        <authorList>
            <person name="Guldener U."/>
        </authorList>
    </citation>
    <scope>NUCLEOTIDE SEQUENCE [LARGE SCALE GENOMIC DNA]</scope>
    <source>
        <strain evidence="2">04CH-RAC-A.6.1</strain>
    </source>
</reference>
<evidence type="ECO:0000313" key="2">
    <source>
        <dbReference type="Proteomes" id="UP000178912"/>
    </source>
</evidence>
<keyword evidence="2" id="KW-1185">Reference proteome</keyword>
<gene>
    <name evidence="1" type="ORF">RAG0_03806</name>
</gene>